<evidence type="ECO:0000256" key="1">
    <source>
        <dbReference type="SAM" id="SignalP"/>
    </source>
</evidence>
<gene>
    <name evidence="2" type="ORF">ERS008472_03986</name>
</gene>
<reference evidence="3" key="1">
    <citation type="submission" date="2015-03" db="EMBL/GenBank/DDBJ databases">
        <authorList>
            <consortium name="Pathogen Informatics"/>
            <person name="Murphy D."/>
        </authorList>
    </citation>
    <scope>NUCLEOTIDE SEQUENCE [LARGE SCALE GENOMIC DNA]</scope>
    <source>
        <strain evidence="3">IP6945</strain>
    </source>
</reference>
<proteinExistence type="predicted"/>
<dbReference type="EMBL" id="CQAW01000029">
    <property type="protein sequence ID" value="CNI37668.1"/>
    <property type="molecule type" value="Genomic_DNA"/>
</dbReference>
<accession>A0A0T9R0Z3</accession>
<keyword evidence="3" id="KW-1185">Reference proteome</keyword>
<feature type="chain" id="PRO_5006695851" description="Conjugal transfer protein" evidence="1">
    <location>
        <begin position="24"/>
        <end position="101"/>
    </location>
</feature>
<sequence>MKKILSGAALLCLTFAIPAPVFAADVCEVVTCMYGKMTGGDGGEDCRAAERDFFSLNAFKKKGRFDPTKTADMRRALLNGCSGADPVEISKIIAKFGQIRG</sequence>
<protein>
    <recommendedName>
        <fullName evidence="4">Conjugal transfer protein</fullName>
    </recommendedName>
</protein>
<keyword evidence="1" id="KW-0732">Signal</keyword>
<dbReference type="RefSeq" id="WP_050116478.1">
    <property type="nucleotide sequence ID" value="NZ_CQAW01000029.1"/>
</dbReference>
<evidence type="ECO:0008006" key="4">
    <source>
        <dbReference type="Google" id="ProtNLM"/>
    </source>
</evidence>
<evidence type="ECO:0000313" key="3">
    <source>
        <dbReference type="Proteomes" id="UP000041882"/>
    </source>
</evidence>
<feature type="signal peptide" evidence="1">
    <location>
        <begin position="1"/>
        <end position="23"/>
    </location>
</feature>
<evidence type="ECO:0000313" key="2">
    <source>
        <dbReference type="EMBL" id="CNI37668.1"/>
    </source>
</evidence>
<dbReference type="Proteomes" id="UP000041882">
    <property type="component" value="Unassembled WGS sequence"/>
</dbReference>
<name>A0A0T9R0Z3_9GAMM</name>
<organism evidence="2 3">
    <name type="scientific">Yersinia thracica</name>
    <dbReference type="NCBI Taxonomy" id="2890319"/>
    <lineage>
        <taxon>Bacteria</taxon>
        <taxon>Pseudomonadati</taxon>
        <taxon>Pseudomonadota</taxon>
        <taxon>Gammaproteobacteria</taxon>
        <taxon>Enterobacterales</taxon>
        <taxon>Yersiniaceae</taxon>
        <taxon>Yersinia</taxon>
    </lineage>
</organism>
<dbReference type="AlphaFoldDB" id="A0A0T9R0Z3"/>